<dbReference type="Proteomes" id="UP001642483">
    <property type="component" value="Unassembled WGS sequence"/>
</dbReference>
<dbReference type="Pfam" id="PF08397">
    <property type="entry name" value="IMD"/>
    <property type="match status" value="1"/>
</dbReference>
<proteinExistence type="predicted"/>
<reference evidence="2 3" key="1">
    <citation type="submission" date="2024-02" db="EMBL/GenBank/DDBJ databases">
        <authorList>
            <person name="Daric V."/>
            <person name="Darras S."/>
        </authorList>
    </citation>
    <scope>NUCLEOTIDE SEQUENCE [LARGE SCALE GENOMIC DNA]</scope>
</reference>
<dbReference type="InterPro" id="IPR013606">
    <property type="entry name" value="I-BAR_dom"/>
</dbReference>
<dbReference type="SUPFAM" id="SSF103657">
    <property type="entry name" value="BAR/IMD domain-like"/>
    <property type="match status" value="1"/>
</dbReference>
<comment type="caution">
    <text evidence="2">The sequence shown here is derived from an EMBL/GenBank/DDBJ whole genome shotgun (WGS) entry which is preliminary data.</text>
</comment>
<protein>
    <recommendedName>
        <fullName evidence="1">IMD domain-containing protein</fullName>
    </recommendedName>
</protein>
<organism evidence="2 3">
    <name type="scientific">Clavelina lepadiformis</name>
    <name type="common">Light-bulb sea squirt</name>
    <name type="synonym">Ascidia lepadiformis</name>
    <dbReference type="NCBI Taxonomy" id="159417"/>
    <lineage>
        <taxon>Eukaryota</taxon>
        <taxon>Metazoa</taxon>
        <taxon>Chordata</taxon>
        <taxon>Tunicata</taxon>
        <taxon>Ascidiacea</taxon>
        <taxon>Aplousobranchia</taxon>
        <taxon>Clavelinidae</taxon>
        <taxon>Clavelina</taxon>
    </lineage>
</organism>
<name>A0ABP0EWW7_CLALP</name>
<dbReference type="Gene3D" id="1.20.1270.60">
    <property type="entry name" value="Arfaptin homology (AH) domain/BAR domain"/>
    <property type="match status" value="1"/>
</dbReference>
<evidence type="ECO:0000313" key="2">
    <source>
        <dbReference type="EMBL" id="CAK8671935.1"/>
    </source>
</evidence>
<evidence type="ECO:0000259" key="1">
    <source>
        <dbReference type="PROSITE" id="PS51338"/>
    </source>
</evidence>
<evidence type="ECO:0000313" key="3">
    <source>
        <dbReference type="Proteomes" id="UP001642483"/>
    </source>
</evidence>
<keyword evidence="3" id="KW-1185">Reference proteome</keyword>
<dbReference type="PANTHER" id="PTHR15708">
    <property type="entry name" value="ACTIN BUNDLING/MISSING IN METASTASIS-RELATED"/>
    <property type="match status" value="1"/>
</dbReference>
<dbReference type="PROSITE" id="PS51338">
    <property type="entry name" value="IMD"/>
    <property type="match status" value="1"/>
</dbReference>
<dbReference type="InterPro" id="IPR027267">
    <property type="entry name" value="AH/BAR_dom_sf"/>
</dbReference>
<dbReference type="InterPro" id="IPR030127">
    <property type="entry name" value="MTSS1/MTSS2"/>
</dbReference>
<sequence>MDVEKECALLGTLFQSIVTDLKGSSPVWEDFVSKGTKLHSLLKSTTVAVSAFVESIQKIADVATNTKGKFS</sequence>
<dbReference type="PANTHER" id="PTHR15708:SF4">
    <property type="entry name" value="FI21477P1-RELATED"/>
    <property type="match status" value="1"/>
</dbReference>
<feature type="domain" description="IMD" evidence="1">
    <location>
        <begin position="1"/>
        <end position="71"/>
    </location>
</feature>
<accession>A0ABP0EWW7</accession>
<gene>
    <name evidence="2" type="ORF">CVLEPA_LOCUS960</name>
</gene>
<dbReference type="EMBL" id="CAWYQH010000001">
    <property type="protein sequence ID" value="CAK8671935.1"/>
    <property type="molecule type" value="Genomic_DNA"/>
</dbReference>